<sequence length="72" mass="8457">MKIQRTEKKKRKKRKKELLEELFNLIDISDTLMAAPALRCPHPLRNFRPPDADQPTTCSSSKSKQEINDEKY</sequence>
<evidence type="ECO:0000313" key="2">
    <source>
        <dbReference type="EMBL" id="GIY50378.1"/>
    </source>
</evidence>
<gene>
    <name evidence="2" type="ORF">CEXT_518581</name>
</gene>
<evidence type="ECO:0000256" key="1">
    <source>
        <dbReference type="SAM" id="MobiDB-lite"/>
    </source>
</evidence>
<organism evidence="2 3">
    <name type="scientific">Caerostris extrusa</name>
    <name type="common">Bark spider</name>
    <name type="synonym">Caerostris bankana</name>
    <dbReference type="NCBI Taxonomy" id="172846"/>
    <lineage>
        <taxon>Eukaryota</taxon>
        <taxon>Metazoa</taxon>
        <taxon>Ecdysozoa</taxon>
        <taxon>Arthropoda</taxon>
        <taxon>Chelicerata</taxon>
        <taxon>Arachnida</taxon>
        <taxon>Araneae</taxon>
        <taxon>Araneomorphae</taxon>
        <taxon>Entelegynae</taxon>
        <taxon>Araneoidea</taxon>
        <taxon>Araneidae</taxon>
        <taxon>Caerostris</taxon>
    </lineage>
</organism>
<comment type="caution">
    <text evidence="2">The sequence shown here is derived from an EMBL/GenBank/DDBJ whole genome shotgun (WGS) entry which is preliminary data.</text>
</comment>
<feature type="compositionally biased region" description="Basic and acidic residues" evidence="1">
    <location>
        <begin position="63"/>
        <end position="72"/>
    </location>
</feature>
<evidence type="ECO:0000313" key="3">
    <source>
        <dbReference type="Proteomes" id="UP001054945"/>
    </source>
</evidence>
<feature type="region of interest" description="Disordered" evidence="1">
    <location>
        <begin position="43"/>
        <end position="72"/>
    </location>
</feature>
<reference evidence="2 3" key="1">
    <citation type="submission" date="2021-06" db="EMBL/GenBank/DDBJ databases">
        <title>Caerostris extrusa draft genome.</title>
        <authorList>
            <person name="Kono N."/>
            <person name="Arakawa K."/>
        </authorList>
    </citation>
    <scope>NUCLEOTIDE SEQUENCE [LARGE SCALE GENOMIC DNA]</scope>
</reference>
<protein>
    <submittedName>
        <fullName evidence="2">Uncharacterized protein</fullName>
    </submittedName>
</protein>
<name>A0AAV4TVI7_CAEEX</name>
<keyword evidence="3" id="KW-1185">Reference proteome</keyword>
<proteinExistence type="predicted"/>
<dbReference type="Proteomes" id="UP001054945">
    <property type="component" value="Unassembled WGS sequence"/>
</dbReference>
<dbReference type="EMBL" id="BPLR01011972">
    <property type="protein sequence ID" value="GIY50378.1"/>
    <property type="molecule type" value="Genomic_DNA"/>
</dbReference>
<accession>A0AAV4TVI7</accession>
<dbReference type="AlphaFoldDB" id="A0AAV4TVI7"/>